<evidence type="ECO:0000313" key="1">
    <source>
        <dbReference type="EMBL" id="WWQ60994.1"/>
    </source>
</evidence>
<organism evidence="1 2">
    <name type="scientific">Sulfolobus tengchongensis</name>
    <dbReference type="NCBI Taxonomy" id="207809"/>
    <lineage>
        <taxon>Archaea</taxon>
        <taxon>Thermoproteota</taxon>
        <taxon>Thermoprotei</taxon>
        <taxon>Sulfolobales</taxon>
        <taxon>Sulfolobaceae</taxon>
        <taxon>Sulfolobus</taxon>
    </lineage>
</organism>
<keyword evidence="2" id="KW-1185">Reference proteome</keyword>
<proteinExistence type="predicted"/>
<evidence type="ECO:0000313" key="2">
    <source>
        <dbReference type="Proteomes" id="UP001432202"/>
    </source>
</evidence>
<dbReference type="Proteomes" id="UP001432202">
    <property type="component" value="Chromosome"/>
</dbReference>
<dbReference type="EMBL" id="CP146016">
    <property type="protein sequence ID" value="WWQ60994.1"/>
    <property type="molecule type" value="Genomic_DNA"/>
</dbReference>
<dbReference type="GeneID" id="89335626"/>
<protein>
    <recommendedName>
        <fullName evidence="3">KaiC-like domain-containing protein</fullName>
    </recommendedName>
</protein>
<name>A0AAX4L1X8_9CREN</name>
<dbReference type="AlphaFoldDB" id="A0AAX4L1X8"/>
<accession>A0AAX4L1X8</accession>
<dbReference type="RefSeq" id="WP_338602636.1">
    <property type="nucleotide sequence ID" value="NZ_CP146016.1"/>
</dbReference>
<reference evidence="1 2" key="1">
    <citation type="submission" date="2024-02" db="EMBL/GenBank/DDBJ databases">
        <title>STSV induces naive adaptation in Sulfolobus.</title>
        <authorList>
            <person name="Xiang X."/>
            <person name="Song M."/>
        </authorList>
    </citation>
    <scope>NUCLEOTIDE SEQUENCE [LARGE SCALE GENOMIC DNA]</scope>
    <source>
        <strain evidence="1 2">RT2</strain>
    </source>
</reference>
<evidence type="ECO:0008006" key="3">
    <source>
        <dbReference type="Google" id="ProtNLM"/>
    </source>
</evidence>
<sequence>MLRTGFALLDRIISKDEVVEFYSNDERLLRIFYHRVAALSAPIYVVLVSERGGLDPYLIGRFQDIFNNHNEVYLRRAFKAEDVPPTIESMRDNDLIIIDPYHHNKIYDEIVSAIRKVKGRKFIFSFMDRERKGSIFGLHSAHSLIKLEMGIRGFKFVIKKSVTIKEIEIPASILTLYGKIEEDEGLMRWIMSG</sequence>
<gene>
    <name evidence="1" type="ORF">V6M85_02620</name>
</gene>